<accession>A0ABS2N253</accession>
<dbReference type="PROSITE" id="PS51371">
    <property type="entry name" value="CBS"/>
    <property type="match status" value="1"/>
</dbReference>
<name>A0ABS2N253_9BACI</name>
<dbReference type="PANTHER" id="PTHR43080">
    <property type="entry name" value="CBS DOMAIN-CONTAINING PROTEIN CBSX3, MITOCHONDRIAL"/>
    <property type="match status" value="1"/>
</dbReference>
<gene>
    <name evidence="4" type="ORF">JOC48_002714</name>
</gene>
<dbReference type="CDD" id="cd04643">
    <property type="entry name" value="CBS_pair_bac"/>
    <property type="match status" value="1"/>
</dbReference>
<evidence type="ECO:0000256" key="2">
    <source>
        <dbReference type="PROSITE-ProRule" id="PRU00703"/>
    </source>
</evidence>
<dbReference type="InterPro" id="IPR000644">
    <property type="entry name" value="CBS_dom"/>
</dbReference>
<dbReference type="InterPro" id="IPR046342">
    <property type="entry name" value="CBS_dom_sf"/>
</dbReference>
<keyword evidence="1 2" id="KW-0129">CBS domain</keyword>
<organism evidence="4 5">
    <name type="scientific">Aquibacillus albus</name>
    <dbReference type="NCBI Taxonomy" id="1168171"/>
    <lineage>
        <taxon>Bacteria</taxon>
        <taxon>Bacillati</taxon>
        <taxon>Bacillota</taxon>
        <taxon>Bacilli</taxon>
        <taxon>Bacillales</taxon>
        <taxon>Bacillaceae</taxon>
        <taxon>Aquibacillus</taxon>
    </lineage>
</organism>
<keyword evidence="5" id="KW-1185">Reference proteome</keyword>
<dbReference type="InterPro" id="IPR051257">
    <property type="entry name" value="Diverse_CBS-Domain"/>
</dbReference>
<proteinExistence type="predicted"/>
<dbReference type="InterPro" id="IPR048125">
    <property type="entry name" value="CBS_CbpB"/>
</dbReference>
<dbReference type="Gene3D" id="3.10.580.10">
    <property type="entry name" value="CBS-domain"/>
    <property type="match status" value="1"/>
</dbReference>
<evidence type="ECO:0000256" key="1">
    <source>
        <dbReference type="ARBA" id="ARBA00023122"/>
    </source>
</evidence>
<feature type="domain" description="CBS" evidence="3">
    <location>
        <begin position="21"/>
        <end position="81"/>
    </location>
</feature>
<evidence type="ECO:0000313" key="5">
    <source>
        <dbReference type="Proteomes" id="UP001296943"/>
    </source>
</evidence>
<dbReference type="Pfam" id="PF00571">
    <property type="entry name" value="CBS"/>
    <property type="match status" value="2"/>
</dbReference>
<dbReference type="PANTHER" id="PTHR43080:SF30">
    <property type="entry name" value="CYCLIC DI-AMP RECEPTOR B"/>
    <property type="match status" value="1"/>
</dbReference>
<dbReference type="EMBL" id="JAFBDR010000015">
    <property type="protein sequence ID" value="MBM7572211.1"/>
    <property type="molecule type" value="Genomic_DNA"/>
</dbReference>
<dbReference type="Proteomes" id="UP001296943">
    <property type="component" value="Unassembled WGS sequence"/>
</dbReference>
<protein>
    <submittedName>
        <fullName evidence="4">Transcriptional regulator</fullName>
    </submittedName>
</protein>
<reference evidence="4 5" key="1">
    <citation type="submission" date="2021-01" db="EMBL/GenBank/DDBJ databases">
        <title>Genomic Encyclopedia of Type Strains, Phase IV (KMG-IV): sequencing the most valuable type-strain genomes for metagenomic binning, comparative biology and taxonomic classification.</title>
        <authorList>
            <person name="Goeker M."/>
        </authorList>
    </citation>
    <scope>NUCLEOTIDE SEQUENCE [LARGE SCALE GENOMIC DNA]</scope>
    <source>
        <strain evidence="4 5">DSM 23711</strain>
    </source>
</reference>
<evidence type="ECO:0000313" key="4">
    <source>
        <dbReference type="EMBL" id="MBM7572211.1"/>
    </source>
</evidence>
<sequence>MNKMKNAESMQLIDITAETMMIPSEKVAHVQVGNPLEHALLVLVKSGYSAVPVLDVSYKYKGTIGKTIILNSVLGLERFEMERLSNTKVHEVMNTQTPCLKKSDDILTCLKTVIDYPFVCVVDEEGYFDGILTRRTILKQLNNYFHLNKNQLYQVE</sequence>
<dbReference type="NCBIfam" id="NF041630">
    <property type="entry name" value="CBS_CbpB"/>
    <property type="match status" value="1"/>
</dbReference>
<comment type="caution">
    <text evidence="4">The sequence shown here is derived from an EMBL/GenBank/DDBJ whole genome shotgun (WGS) entry which is preliminary data.</text>
</comment>
<dbReference type="SUPFAM" id="SSF54631">
    <property type="entry name" value="CBS-domain pair"/>
    <property type="match status" value="1"/>
</dbReference>
<evidence type="ECO:0000259" key="3">
    <source>
        <dbReference type="PROSITE" id="PS51371"/>
    </source>
</evidence>